<dbReference type="Pfam" id="PF13847">
    <property type="entry name" value="Methyltransf_31"/>
    <property type="match status" value="1"/>
</dbReference>
<name>A0A0G4GZM5_VITBC</name>
<dbReference type="FunFam" id="3.40.50.150:FF:000311">
    <property type="entry name" value="Methyltransferase protein 13"/>
    <property type="match status" value="1"/>
</dbReference>
<proteinExistence type="inferred from homology"/>
<dbReference type="InterPro" id="IPR051419">
    <property type="entry name" value="Lys/N-term_MeTrsfase_sf"/>
</dbReference>
<sequence>MAQYGKKEYWDERYTKDPDAFDWYQRYPALKEILGDLVQVSHKILNVGCGNSRLSEDMYEDGYHSIENVDISSIVIKGMQEKHADKPGMAFRQMNVLDMKEFSDGQFDTVIDKGTMDSILCGQDSTRNVQTMLKEIFRVLKPSGQYVCVTYGQPSYRMTYLQRPELGWKVDIKTVQKQTMAVSANIQADEKDNVHYIYVCTKTAEGEHKIPMDSENSPTEEVVA</sequence>
<keyword evidence="6" id="KW-1185">Reference proteome</keyword>
<evidence type="ECO:0000259" key="4">
    <source>
        <dbReference type="Pfam" id="PF13847"/>
    </source>
</evidence>
<dbReference type="PANTHER" id="PTHR12176:SF79">
    <property type="entry name" value="METHYLTRANSFERASE TYPE 11 DOMAIN-CONTAINING PROTEIN"/>
    <property type="match status" value="1"/>
</dbReference>
<evidence type="ECO:0000256" key="1">
    <source>
        <dbReference type="ARBA" id="ARBA00008361"/>
    </source>
</evidence>
<dbReference type="OrthoDB" id="411785at2759"/>
<dbReference type="EMBL" id="CDMY01000897">
    <property type="protein sequence ID" value="CEM36615.1"/>
    <property type="molecule type" value="Genomic_DNA"/>
</dbReference>
<dbReference type="InterPro" id="IPR029063">
    <property type="entry name" value="SAM-dependent_MTases_sf"/>
</dbReference>
<dbReference type="STRING" id="1169540.A0A0G4GZM5"/>
<evidence type="ECO:0000256" key="3">
    <source>
        <dbReference type="ARBA" id="ARBA00022679"/>
    </source>
</evidence>
<accession>A0A0G4GZM5</accession>
<keyword evidence="2" id="KW-0489">Methyltransferase</keyword>
<dbReference type="InParanoid" id="A0A0G4GZM5"/>
<dbReference type="InterPro" id="IPR025714">
    <property type="entry name" value="Methyltranfer_dom"/>
</dbReference>
<dbReference type="PhylomeDB" id="A0A0G4GZM5"/>
<evidence type="ECO:0000256" key="2">
    <source>
        <dbReference type="ARBA" id="ARBA00022603"/>
    </source>
</evidence>
<dbReference type="VEuPathDB" id="CryptoDB:Vbra_19175"/>
<dbReference type="GO" id="GO:0032259">
    <property type="term" value="P:methylation"/>
    <property type="evidence" value="ECO:0007669"/>
    <property type="project" value="UniProtKB-KW"/>
</dbReference>
<dbReference type="Gene3D" id="3.40.50.150">
    <property type="entry name" value="Vaccinia Virus protein VP39"/>
    <property type="match status" value="1"/>
</dbReference>
<keyword evidence="3" id="KW-0808">Transferase</keyword>
<reference evidence="5 6" key="1">
    <citation type="submission" date="2014-11" db="EMBL/GenBank/DDBJ databases">
        <authorList>
            <person name="Zhu J."/>
            <person name="Qi W."/>
            <person name="Song R."/>
        </authorList>
    </citation>
    <scope>NUCLEOTIDE SEQUENCE [LARGE SCALE GENOMIC DNA]</scope>
</reference>
<organism evidence="5 6">
    <name type="scientific">Vitrella brassicaformis (strain CCMP3155)</name>
    <dbReference type="NCBI Taxonomy" id="1169540"/>
    <lineage>
        <taxon>Eukaryota</taxon>
        <taxon>Sar</taxon>
        <taxon>Alveolata</taxon>
        <taxon>Colpodellida</taxon>
        <taxon>Vitrellaceae</taxon>
        <taxon>Vitrella</taxon>
    </lineage>
</organism>
<protein>
    <recommendedName>
        <fullName evidence="4">Methyltransferase domain-containing protein</fullName>
    </recommendedName>
</protein>
<dbReference type="PANTHER" id="PTHR12176">
    <property type="entry name" value="SAM-DEPENDENT METHYLTRANSFERASE SUPERFAMILY PROTEIN"/>
    <property type="match status" value="1"/>
</dbReference>
<dbReference type="OMA" id="MSAFQTG"/>
<dbReference type="AlphaFoldDB" id="A0A0G4GZM5"/>
<feature type="domain" description="Methyltransferase" evidence="4">
    <location>
        <begin position="43"/>
        <end position="152"/>
    </location>
</feature>
<evidence type="ECO:0000313" key="6">
    <source>
        <dbReference type="Proteomes" id="UP000041254"/>
    </source>
</evidence>
<comment type="similarity">
    <text evidence="1">Belongs to the methyltransferase superfamily.</text>
</comment>
<dbReference type="CDD" id="cd02440">
    <property type="entry name" value="AdoMet_MTases"/>
    <property type="match status" value="1"/>
</dbReference>
<dbReference type="SUPFAM" id="SSF53335">
    <property type="entry name" value="S-adenosyl-L-methionine-dependent methyltransferases"/>
    <property type="match status" value="1"/>
</dbReference>
<evidence type="ECO:0000313" key="5">
    <source>
        <dbReference type="EMBL" id="CEM36615.1"/>
    </source>
</evidence>
<dbReference type="Proteomes" id="UP000041254">
    <property type="component" value="Unassembled WGS sequence"/>
</dbReference>
<dbReference type="GO" id="GO:0008168">
    <property type="term" value="F:methyltransferase activity"/>
    <property type="evidence" value="ECO:0007669"/>
    <property type="project" value="UniProtKB-KW"/>
</dbReference>
<gene>
    <name evidence="5" type="ORF">Vbra_19175</name>
</gene>